<keyword evidence="2" id="KW-1185">Reference proteome</keyword>
<proteinExistence type="predicted"/>
<sequence length="183" mass="20436">MLVMQQQQHYHAHGQHQHQVSATKFSGLFNNGYNGYNSNNTNNNMNNNHQHRRYSNNFNNSSVPAPHARSSKSPVRQSRLRNPPSSSQYQAQVDAVIAKENEDKAARRLSWAEFLNDDSLNFDDDEDGVFDDDFDFSGLSSAGVGGVGSGADDSSMMLFDADDADILPIAEHKRTNQRKLGVY</sequence>
<comment type="caution">
    <text evidence="1">The sequence shown here is derived from an EMBL/GenBank/DDBJ whole genome shotgun (WGS) entry which is preliminary data.</text>
</comment>
<reference evidence="1" key="1">
    <citation type="submission" date="2023-04" db="EMBL/GenBank/DDBJ databases">
        <title>Ambrosiozyma monospora NBRC 10751.</title>
        <authorList>
            <person name="Ichikawa N."/>
            <person name="Sato H."/>
            <person name="Tonouchi N."/>
        </authorList>
    </citation>
    <scope>NUCLEOTIDE SEQUENCE</scope>
    <source>
        <strain evidence="1">NBRC 10751</strain>
    </source>
</reference>
<name>A0ACB5TA62_AMBMO</name>
<organism evidence="1 2">
    <name type="scientific">Ambrosiozyma monospora</name>
    <name type="common">Yeast</name>
    <name type="synonym">Endomycopsis monosporus</name>
    <dbReference type="NCBI Taxonomy" id="43982"/>
    <lineage>
        <taxon>Eukaryota</taxon>
        <taxon>Fungi</taxon>
        <taxon>Dikarya</taxon>
        <taxon>Ascomycota</taxon>
        <taxon>Saccharomycotina</taxon>
        <taxon>Pichiomycetes</taxon>
        <taxon>Pichiales</taxon>
        <taxon>Pichiaceae</taxon>
        <taxon>Ambrosiozyma</taxon>
    </lineage>
</organism>
<dbReference type="EMBL" id="BSXS01005623">
    <property type="protein sequence ID" value="GME84615.1"/>
    <property type="molecule type" value="Genomic_DNA"/>
</dbReference>
<evidence type="ECO:0000313" key="1">
    <source>
        <dbReference type="EMBL" id="GME84615.1"/>
    </source>
</evidence>
<gene>
    <name evidence="1" type="ORF">Amon02_000696800</name>
</gene>
<accession>A0ACB5TA62</accession>
<dbReference type="Proteomes" id="UP001165064">
    <property type="component" value="Unassembled WGS sequence"/>
</dbReference>
<protein>
    <submittedName>
        <fullName evidence="1">Unnamed protein product</fullName>
    </submittedName>
</protein>
<evidence type="ECO:0000313" key="2">
    <source>
        <dbReference type="Proteomes" id="UP001165064"/>
    </source>
</evidence>